<feature type="non-terminal residue" evidence="1">
    <location>
        <position position="102"/>
    </location>
</feature>
<evidence type="ECO:0000313" key="1">
    <source>
        <dbReference type="EMBL" id="CAE8672882.1"/>
    </source>
</evidence>
<dbReference type="Proteomes" id="UP000626109">
    <property type="component" value="Unassembled WGS sequence"/>
</dbReference>
<comment type="caution">
    <text evidence="1">The sequence shown here is derived from an EMBL/GenBank/DDBJ whole genome shotgun (WGS) entry which is preliminary data.</text>
</comment>
<protein>
    <submittedName>
        <fullName evidence="1">Uncharacterized protein</fullName>
    </submittedName>
</protein>
<gene>
    <name evidence="1" type="ORF">PGLA2088_LOCUS18270</name>
</gene>
<name>A0A813J8E1_POLGL</name>
<proteinExistence type="predicted"/>
<sequence length="102" mass="10558">DQVCRADIVAQVAGVELGSAVGPEVVGRIVGSKALWCHALSDSSETRFYAVINKVDTEETLRAAEDIAESVATHGHGVEAVFLTGEGPSGRGTVLKKLKGAP</sequence>
<reference evidence="1" key="1">
    <citation type="submission" date="2021-02" db="EMBL/GenBank/DDBJ databases">
        <authorList>
            <person name="Dougan E. K."/>
            <person name="Rhodes N."/>
            <person name="Thang M."/>
            <person name="Chan C."/>
        </authorList>
    </citation>
    <scope>NUCLEOTIDE SEQUENCE</scope>
</reference>
<dbReference type="EMBL" id="CAJNNW010024510">
    <property type="protein sequence ID" value="CAE8672882.1"/>
    <property type="molecule type" value="Genomic_DNA"/>
</dbReference>
<organism evidence="1 2">
    <name type="scientific">Polarella glacialis</name>
    <name type="common">Dinoflagellate</name>
    <dbReference type="NCBI Taxonomy" id="89957"/>
    <lineage>
        <taxon>Eukaryota</taxon>
        <taxon>Sar</taxon>
        <taxon>Alveolata</taxon>
        <taxon>Dinophyceae</taxon>
        <taxon>Suessiales</taxon>
        <taxon>Suessiaceae</taxon>
        <taxon>Polarella</taxon>
    </lineage>
</organism>
<dbReference type="AlphaFoldDB" id="A0A813J8E1"/>
<accession>A0A813J8E1</accession>
<evidence type="ECO:0000313" key="2">
    <source>
        <dbReference type="Proteomes" id="UP000626109"/>
    </source>
</evidence>